<keyword evidence="2" id="KW-1003">Cell membrane</keyword>
<evidence type="ECO:0000256" key="2">
    <source>
        <dbReference type="ARBA" id="ARBA00022475"/>
    </source>
</evidence>
<keyword evidence="8 9" id="KW-0472">Membrane</keyword>
<evidence type="ECO:0000256" key="7">
    <source>
        <dbReference type="ARBA" id="ARBA00022989"/>
    </source>
</evidence>
<evidence type="ECO:0000313" key="10">
    <source>
        <dbReference type="EMBL" id="QMV44738.1"/>
    </source>
</evidence>
<keyword evidence="3" id="KW-0645">Protease</keyword>
<dbReference type="GO" id="GO:0004190">
    <property type="term" value="F:aspartic-type endopeptidase activity"/>
    <property type="evidence" value="ECO:0007669"/>
    <property type="project" value="UniProtKB-KW"/>
</dbReference>
<feature type="transmembrane region" description="Helical" evidence="9">
    <location>
        <begin position="102"/>
        <end position="125"/>
    </location>
</feature>
<evidence type="ECO:0000256" key="5">
    <source>
        <dbReference type="ARBA" id="ARBA00022750"/>
    </source>
</evidence>
<evidence type="ECO:0000256" key="3">
    <source>
        <dbReference type="ARBA" id="ARBA00022670"/>
    </source>
</evidence>
<dbReference type="PANTHER" id="PTHR33695:SF1">
    <property type="entry name" value="LIPOPROTEIN SIGNAL PEPTIDASE"/>
    <property type="match status" value="1"/>
</dbReference>
<evidence type="ECO:0000313" key="11">
    <source>
        <dbReference type="Proteomes" id="UP000515679"/>
    </source>
</evidence>
<keyword evidence="6" id="KW-0378">Hydrolase</keyword>
<dbReference type="KEGG" id="cchl:FPL14_28915"/>
<dbReference type="EMBL" id="CP041969">
    <property type="protein sequence ID" value="QMV44738.1"/>
    <property type="molecule type" value="Genomic_DNA"/>
</dbReference>
<dbReference type="GO" id="GO:0006508">
    <property type="term" value="P:proteolysis"/>
    <property type="evidence" value="ECO:0007669"/>
    <property type="project" value="UniProtKB-KW"/>
</dbReference>
<gene>
    <name evidence="10" type="ORF">FPL14_28915</name>
</gene>
<dbReference type="PANTHER" id="PTHR33695">
    <property type="entry name" value="LIPOPROTEIN SIGNAL PEPTIDASE"/>
    <property type="match status" value="1"/>
</dbReference>
<dbReference type="Proteomes" id="UP000515679">
    <property type="component" value="Chromosome"/>
</dbReference>
<evidence type="ECO:0000256" key="4">
    <source>
        <dbReference type="ARBA" id="ARBA00022692"/>
    </source>
</evidence>
<organism evidence="10 11">
    <name type="scientific">Cohnella cholangitidis</name>
    <dbReference type="NCBI Taxonomy" id="2598458"/>
    <lineage>
        <taxon>Bacteria</taxon>
        <taxon>Bacillati</taxon>
        <taxon>Bacillota</taxon>
        <taxon>Bacilli</taxon>
        <taxon>Bacillales</taxon>
        <taxon>Paenibacillaceae</taxon>
        <taxon>Cohnella</taxon>
    </lineage>
</organism>
<proteinExistence type="inferred from homology"/>
<reference evidence="10 11" key="1">
    <citation type="submission" date="2019-07" db="EMBL/GenBank/DDBJ databases">
        <authorList>
            <person name="Kim J.K."/>
            <person name="Cheong H.-M."/>
            <person name="Choi Y."/>
            <person name="Hwang K.J."/>
            <person name="Lee S."/>
            <person name="Choi C."/>
        </authorList>
    </citation>
    <scope>NUCLEOTIDE SEQUENCE [LARGE SCALE GENOMIC DNA]</scope>
    <source>
        <strain evidence="10 11">KS 22</strain>
    </source>
</reference>
<keyword evidence="4 9" id="KW-0812">Transmembrane</keyword>
<evidence type="ECO:0000256" key="1">
    <source>
        <dbReference type="ARBA" id="ARBA00006139"/>
    </source>
</evidence>
<accession>A0A7G5C6A4</accession>
<feature type="transmembrane region" description="Helical" evidence="9">
    <location>
        <begin position="73"/>
        <end position="90"/>
    </location>
</feature>
<comment type="similarity">
    <text evidence="1">Belongs to the peptidase A8 family.</text>
</comment>
<dbReference type="GO" id="GO:0016020">
    <property type="term" value="C:membrane"/>
    <property type="evidence" value="ECO:0007669"/>
    <property type="project" value="InterPro"/>
</dbReference>
<evidence type="ECO:0000256" key="9">
    <source>
        <dbReference type="SAM" id="Phobius"/>
    </source>
</evidence>
<evidence type="ECO:0000256" key="8">
    <source>
        <dbReference type="ARBA" id="ARBA00023136"/>
    </source>
</evidence>
<keyword evidence="5" id="KW-0064">Aspartyl protease</keyword>
<name>A0A7G5C6A4_9BACL</name>
<keyword evidence="11" id="KW-1185">Reference proteome</keyword>
<dbReference type="InterPro" id="IPR001872">
    <property type="entry name" value="Peptidase_A8"/>
</dbReference>
<dbReference type="AlphaFoldDB" id="A0A7G5C6A4"/>
<keyword evidence="7 9" id="KW-1133">Transmembrane helix</keyword>
<sequence>MMREVLKLNMINRMTWILTLILIAIEQGIKIIINSKFLDKSVPIIPPFIYFDPMFNKDYSWFNSMLQLGVGKTIHIALVVVVISLIYLIYRFLNKSLKFETNLIHVMFSFIIGGATCSLIDKVFWDGSLDYILLHGLFTFDLKDVYINVFIGLFIIGVFSKNEDFKKIKDQNILSKYMARKFLR</sequence>
<protein>
    <submittedName>
        <fullName evidence="10">Signal peptidase II</fullName>
    </submittedName>
</protein>
<feature type="transmembrane region" description="Helical" evidence="9">
    <location>
        <begin position="145"/>
        <end position="162"/>
    </location>
</feature>
<evidence type="ECO:0000256" key="6">
    <source>
        <dbReference type="ARBA" id="ARBA00022801"/>
    </source>
</evidence>
<dbReference type="Pfam" id="PF01252">
    <property type="entry name" value="Peptidase_A8"/>
    <property type="match status" value="1"/>
</dbReference>